<keyword evidence="3" id="KW-1185">Reference proteome</keyword>
<dbReference type="KEGG" id="talb:FTW19_06660"/>
<feature type="chain" id="PRO_5022883851" description="DUF3570 domain-containing protein" evidence="1">
    <location>
        <begin position="24"/>
        <end position="352"/>
    </location>
</feature>
<dbReference type="EMBL" id="CP042806">
    <property type="protein sequence ID" value="QEE27702.1"/>
    <property type="molecule type" value="Genomic_DNA"/>
</dbReference>
<evidence type="ECO:0008006" key="4">
    <source>
        <dbReference type="Google" id="ProtNLM"/>
    </source>
</evidence>
<gene>
    <name evidence="2" type="ORF">FTW19_06660</name>
</gene>
<dbReference type="Proteomes" id="UP000321820">
    <property type="component" value="Chromosome"/>
</dbReference>
<feature type="signal peptide" evidence="1">
    <location>
        <begin position="1"/>
        <end position="23"/>
    </location>
</feature>
<name>A0A5B9E626_9BACT</name>
<sequence length="352" mass="38285">MHVVRTIAGLCLLPIGLVSVARAQSLSAQVPASTAVSSSLTNSSSTADDALDDAVAAELAMAVAREGYDPEQFQPQDRNVLSFSLISSSIHNSVLGWTQMTTPVVAYRFNRHWSVDLSVPAFFSIHSYVANTTTTAAPPPPGSASEPSIISTTTYKLETLRHLVGDTSLAARYTTDFGRAFTYTGSATMSLPTGADSYGLGNGQVTYNFNHRVDYSTHWVAPFVETGIGDTSSLIDREIQRTYTTIGHIAHFQAGSQFLLPFRSAFTASAYENLPIGDQKIYRPVRVNHAWVERAVGVSLAEDNGVDTILEIPVNRNVIISGFYSRSLRLKYDTTGISVTCSLRNPFKHRSY</sequence>
<proteinExistence type="predicted"/>
<dbReference type="AlphaFoldDB" id="A0A5B9E626"/>
<reference evidence="2 3" key="1">
    <citation type="submission" date="2019-08" db="EMBL/GenBank/DDBJ databases">
        <title>Complete genome sequence of Terriglobus albidus strain ORNL.</title>
        <authorList>
            <person name="Podar M."/>
        </authorList>
    </citation>
    <scope>NUCLEOTIDE SEQUENCE [LARGE SCALE GENOMIC DNA]</scope>
    <source>
        <strain evidence="2 3">ORNL</strain>
    </source>
</reference>
<organism evidence="2 3">
    <name type="scientific">Terriglobus albidus</name>
    <dbReference type="NCBI Taxonomy" id="1592106"/>
    <lineage>
        <taxon>Bacteria</taxon>
        <taxon>Pseudomonadati</taxon>
        <taxon>Acidobacteriota</taxon>
        <taxon>Terriglobia</taxon>
        <taxon>Terriglobales</taxon>
        <taxon>Acidobacteriaceae</taxon>
        <taxon>Terriglobus</taxon>
    </lineage>
</organism>
<accession>A0A5B9E626</accession>
<evidence type="ECO:0000256" key="1">
    <source>
        <dbReference type="SAM" id="SignalP"/>
    </source>
</evidence>
<keyword evidence="1" id="KW-0732">Signal</keyword>
<protein>
    <recommendedName>
        <fullName evidence="4">DUF3570 domain-containing protein</fullName>
    </recommendedName>
</protein>
<evidence type="ECO:0000313" key="3">
    <source>
        <dbReference type="Proteomes" id="UP000321820"/>
    </source>
</evidence>
<evidence type="ECO:0000313" key="2">
    <source>
        <dbReference type="EMBL" id="QEE27702.1"/>
    </source>
</evidence>
<dbReference type="RefSeq" id="WP_147646892.1">
    <property type="nucleotide sequence ID" value="NZ_CP042806.1"/>
</dbReference>
<dbReference type="OrthoDB" id="108296at2"/>